<comment type="similarity">
    <text evidence="7">Belongs to the MurCDEF family.</text>
</comment>
<evidence type="ECO:0000313" key="10">
    <source>
        <dbReference type="Proteomes" id="UP000234639"/>
    </source>
</evidence>
<proteinExistence type="inferred from homology"/>
<keyword evidence="7" id="KW-0961">Cell wall biogenesis/degradation</keyword>
<protein>
    <recommendedName>
        <fullName evidence="7">UDP-N-acetylmuramoylalanine--D-glutamate ligase</fullName>
        <ecNumber evidence="7">6.3.2.9</ecNumber>
    </recommendedName>
    <alternativeName>
        <fullName evidence="7">D-glutamic acid-adding enzyme</fullName>
    </alternativeName>
    <alternativeName>
        <fullName evidence="7">UDP-N-acetylmuramoyl-L-alanyl-D-glutamate synthetase</fullName>
    </alternativeName>
</protein>
<keyword evidence="5 7" id="KW-0547">Nucleotide-binding</keyword>
<feature type="binding site" evidence="7">
    <location>
        <begin position="96"/>
        <end position="102"/>
    </location>
    <ligand>
        <name>ATP</name>
        <dbReference type="ChEBI" id="CHEBI:30616"/>
    </ligand>
</feature>
<dbReference type="Gene3D" id="3.90.190.20">
    <property type="entry name" value="Mur ligase, C-terminal domain"/>
    <property type="match status" value="1"/>
</dbReference>
<dbReference type="Proteomes" id="UP000234639">
    <property type="component" value="Unassembled WGS sequence"/>
</dbReference>
<evidence type="ECO:0000256" key="2">
    <source>
        <dbReference type="ARBA" id="ARBA00004752"/>
    </source>
</evidence>
<dbReference type="GO" id="GO:0071555">
    <property type="term" value="P:cell wall organization"/>
    <property type="evidence" value="ECO:0007669"/>
    <property type="project" value="UniProtKB-KW"/>
</dbReference>
<dbReference type="GO" id="GO:0008360">
    <property type="term" value="P:regulation of cell shape"/>
    <property type="evidence" value="ECO:0007669"/>
    <property type="project" value="UniProtKB-KW"/>
</dbReference>
<keyword evidence="7" id="KW-0573">Peptidoglycan synthesis</keyword>
<dbReference type="UniPathway" id="UPA00219"/>
<evidence type="ECO:0000256" key="6">
    <source>
        <dbReference type="ARBA" id="ARBA00022840"/>
    </source>
</evidence>
<keyword evidence="7" id="KW-0133">Cell shape</keyword>
<comment type="caution">
    <text evidence="9">The sequence shown here is derived from an EMBL/GenBank/DDBJ whole genome shotgun (WGS) entry which is preliminary data.</text>
</comment>
<dbReference type="GO" id="GO:0009252">
    <property type="term" value="P:peptidoglycan biosynthetic process"/>
    <property type="evidence" value="ECO:0007669"/>
    <property type="project" value="UniProtKB-UniRule"/>
</dbReference>
<dbReference type="SUPFAM" id="SSF53244">
    <property type="entry name" value="MurD-like peptide ligases, peptide-binding domain"/>
    <property type="match status" value="1"/>
</dbReference>
<evidence type="ECO:0000256" key="3">
    <source>
        <dbReference type="ARBA" id="ARBA00022490"/>
    </source>
</evidence>
<gene>
    <name evidence="7" type="primary">murD</name>
    <name evidence="9" type="ORF">CYJ41_07805</name>
</gene>
<comment type="function">
    <text evidence="7">Cell wall formation. Catalyzes the addition of glutamate to the nucleotide precursor UDP-N-acetylmuramoyl-L-alanine (UMA).</text>
</comment>
<dbReference type="HAMAP" id="MF_00639">
    <property type="entry name" value="MurD"/>
    <property type="match status" value="1"/>
</dbReference>
<dbReference type="InterPro" id="IPR036565">
    <property type="entry name" value="Mur-like_cat_sf"/>
</dbReference>
<evidence type="ECO:0000256" key="4">
    <source>
        <dbReference type="ARBA" id="ARBA00022598"/>
    </source>
</evidence>
<reference evidence="9 10" key="1">
    <citation type="submission" date="2017-12" db="EMBL/GenBank/DDBJ databases">
        <title>Phylogenetic diversity of female urinary microbiome.</title>
        <authorList>
            <person name="Thomas-White K."/>
            <person name="Wolfe A.J."/>
        </authorList>
    </citation>
    <scope>NUCLEOTIDE SEQUENCE [LARGE SCALE GENOMIC DNA]</scope>
    <source>
        <strain evidence="9 10">UMB0112</strain>
    </source>
</reference>
<comment type="catalytic activity">
    <reaction evidence="7">
        <text>UDP-N-acetyl-alpha-D-muramoyl-L-alanine + D-glutamate + ATP = UDP-N-acetyl-alpha-D-muramoyl-L-alanyl-D-glutamate + ADP + phosphate + H(+)</text>
        <dbReference type="Rhea" id="RHEA:16429"/>
        <dbReference type="ChEBI" id="CHEBI:15378"/>
        <dbReference type="ChEBI" id="CHEBI:29986"/>
        <dbReference type="ChEBI" id="CHEBI:30616"/>
        <dbReference type="ChEBI" id="CHEBI:43474"/>
        <dbReference type="ChEBI" id="CHEBI:83898"/>
        <dbReference type="ChEBI" id="CHEBI:83900"/>
        <dbReference type="ChEBI" id="CHEBI:456216"/>
        <dbReference type="EC" id="6.3.2.9"/>
    </reaction>
</comment>
<evidence type="ECO:0000313" key="9">
    <source>
        <dbReference type="EMBL" id="PKZ28686.1"/>
    </source>
</evidence>
<dbReference type="EC" id="6.3.2.9" evidence="7"/>
<dbReference type="GO" id="GO:0051301">
    <property type="term" value="P:cell division"/>
    <property type="evidence" value="ECO:0007669"/>
    <property type="project" value="UniProtKB-KW"/>
</dbReference>
<comment type="pathway">
    <text evidence="2 7">Cell wall biogenesis; peptidoglycan biosynthesis.</text>
</comment>
<dbReference type="NCBIfam" id="TIGR01087">
    <property type="entry name" value="murD"/>
    <property type="match status" value="1"/>
</dbReference>
<dbReference type="EMBL" id="PKHU01000008">
    <property type="protein sequence ID" value="PKZ28686.1"/>
    <property type="molecule type" value="Genomic_DNA"/>
</dbReference>
<dbReference type="AlphaFoldDB" id="A0A2I1N8I3"/>
<organism evidence="9 10">
    <name type="scientific">Campylobacter ureolyticus</name>
    <dbReference type="NCBI Taxonomy" id="827"/>
    <lineage>
        <taxon>Bacteria</taxon>
        <taxon>Pseudomonadati</taxon>
        <taxon>Campylobacterota</taxon>
        <taxon>Epsilonproteobacteria</taxon>
        <taxon>Campylobacterales</taxon>
        <taxon>Campylobacteraceae</taxon>
        <taxon>Campylobacter</taxon>
    </lineage>
</organism>
<comment type="subcellular location">
    <subcellularLocation>
        <location evidence="1 7">Cytoplasm</location>
    </subcellularLocation>
</comment>
<dbReference type="Pfam" id="PF08245">
    <property type="entry name" value="Mur_ligase_M"/>
    <property type="match status" value="1"/>
</dbReference>
<keyword evidence="7" id="KW-0131">Cell cycle</keyword>
<dbReference type="GO" id="GO:0005737">
    <property type="term" value="C:cytoplasm"/>
    <property type="evidence" value="ECO:0007669"/>
    <property type="project" value="UniProtKB-SubCell"/>
</dbReference>
<dbReference type="InterPro" id="IPR036615">
    <property type="entry name" value="Mur_ligase_C_dom_sf"/>
</dbReference>
<dbReference type="InterPro" id="IPR013221">
    <property type="entry name" value="Mur_ligase_cen"/>
</dbReference>
<keyword evidence="6 7" id="KW-0067">ATP-binding</keyword>
<accession>A0A2I1N8I3</accession>
<keyword evidence="7" id="KW-0132">Cell division</keyword>
<dbReference type="RefSeq" id="WP_101637678.1">
    <property type="nucleotide sequence ID" value="NZ_PKHU01000008.1"/>
</dbReference>
<evidence type="ECO:0000256" key="7">
    <source>
        <dbReference type="HAMAP-Rule" id="MF_00639"/>
    </source>
</evidence>
<dbReference type="SUPFAM" id="SSF53623">
    <property type="entry name" value="MurD-like peptide ligases, catalytic domain"/>
    <property type="match status" value="1"/>
</dbReference>
<evidence type="ECO:0000259" key="8">
    <source>
        <dbReference type="Pfam" id="PF08245"/>
    </source>
</evidence>
<keyword evidence="3 7" id="KW-0963">Cytoplasm</keyword>
<keyword evidence="4 7" id="KW-0436">Ligase</keyword>
<dbReference type="Gene3D" id="3.40.1190.10">
    <property type="entry name" value="Mur-like, catalytic domain"/>
    <property type="match status" value="1"/>
</dbReference>
<evidence type="ECO:0000256" key="5">
    <source>
        <dbReference type="ARBA" id="ARBA00022741"/>
    </source>
</evidence>
<dbReference type="GO" id="GO:0008764">
    <property type="term" value="F:UDP-N-acetylmuramoylalanine-D-glutamate ligase activity"/>
    <property type="evidence" value="ECO:0007669"/>
    <property type="project" value="UniProtKB-UniRule"/>
</dbReference>
<dbReference type="GO" id="GO:0005524">
    <property type="term" value="F:ATP binding"/>
    <property type="evidence" value="ECO:0007669"/>
    <property type="project" value="UniProtKB-UniRule"/>
</dbReference>
<dbReference type="PANTHER" id="PTHR43692">
    <property type="entry name" value="UDP-N-ACETYLMURAMOYLALANINE--D-GLUTAMATE LIGASE"/>
    <property type="match status" value="1"/>
</dbReference>
<dbReference type="PANTHER" id="PTHR43692:SF1">
    <property type="entry name" value="UDP-N-ACETYLMURAMOYLALANINE--D-GLUTAMATE LIGASE"/>
    <property type="match status" value="1"/>
</dbReference>
<evidence type="ECO:0000256" key="1">
    <source>
        <dbReference type="ARBA" id="ARBA00004496"/>
    </source>
</evidence>
<feature type="domain" description="Mur ligase central" evidence="8">
    <location>
        <begin position="94"/>
        <end position="202"/>
    </location>
</feature>
<sequence>MRKSLFGYGKTTKAIARNVKFNGIWDIYDDKFIEISKDDLGNNLLPVSEFDPLKSTLEIPSPGFPRNHELVKKAKNLISEYDYFKDTPPAKIWISGTNGKTTTTQMAGLVLKNNGAVIGGNVGEPLANLNELAKFWILETSSFTIYYTKFAAPRIYALLPITPDHISWHGSFEEYEKTKLKPLSMMGKGSVAIIPKKYDDIKSKAKIYFYEDEDDLAKICGVNLKDVNFKVPFLIDALLALCIEKFATNSLNLNLLNTFKIDKNRVEEFKDSKNRLWVNDTKATNLDAVIQALKRYSDKKIHLILGGDDKGVDLTPLYKNFEGYNLEIYAIGSNALKILNLALKFNVKAHKCDFLQDAVKSIDISLRNDEVALLSPACASLDQFSSYEERGNLFKKFVQEL</sequence>
<name>A0A2I1N8I3_9BACT</name>
<dbReference type="InterPro" id="IPR005762">
    <property type="entry name" value="MurD"/>
</dbReference>